<feature type="compositionally biased region" description="Polar residues" evidence="8">
    <location>
        <begin position="83"/>
        <end position="92"/>
    </location>
</feature>
<accession>A0ABR0LL69</accession>
<feature type="compositionally biased region" description="Low complexity" evidence="8">
    <location>
        <begin position="110"/>
        <end position="127"/>
    </location>
</feature>
<name>A0ABR0LL69_9PEZI</name>
<keyword evidence="3" id="KW-0132">Cell division</keyword>
<feature type="region of interest" description="Disordered" evidence="8">
    <location>
        <begin position="82"/>
        <end position="156"/>
    </location>
</feature>
<feature type="region of interest" description="Disordered" evidence="8">
    <location>
        <begin position="1"/>
        <end position="35"/>
    </location>
</feature>
<comment type="subcellular location">
    <subcellularLocation>
        <location evidence="1">Nucleus</location>
    </subcellularLocation>
</comment>
<dbReference type="Pfam" id="PF10345">
    <property type="entry name" value="Cohesin_load"/>
    <property type="match status" value="1"/>
</dbReference>
<evidence type="ECO:0000256" key="7">
    <source>
        <dbReference type="ARBA" id="ARBA00023306"/>
    </source>
</evidence>
<evidence type="ECO:0000256" key="6">
    <source>
        <dbReference type="ARBA" id="ARBA00023242"/>
    </source>
</evidence>
<dbReference type="PANTHER" id="PTHR21394">
    <property type="entry name" value="MAU2 CHROMATID COHESION FACTOR HOMOLOG"/>
    <property type="match status" value="1"/>
</dbReference>
<protein>
    <recommendedName>
        <fullName evidence="11">14-3-3 domain-containing protein</fullName>
    </recommendedName>
</protein>
<feature type="compositionally biased region" description="Low complexity" evidence="8">
    <location>
        <begin position="93"/>
        <end position="102"/>
    </location>
</feature>
<gene>
    <name evidence="9" type="ORF">LTR16_007175</name>
</gene>
<evidence type="ECO:0000256" key="4">
    <source>
        <dbReference type="ARBA" id="ARBA00022776"/>
    </source>
</evidence>
<evidence type="ECO:0000256" key="1">
    <source>
        <dbReference type="ARBA" id="ARBA00004123"/>
    </source>
</evidence>
<evidence type="ECO:0008006" key="11">
    <source>
        <dbReference type="Google" id="ProtNLM"/>
    </source>
</evidence>
<keyword evidence="6" id="KW-0539">Nucleus</keyword>
<keyword evidence="4" id="KW-0498">Mitosis</keyword>
<evidence type="ECO:0000256" key="5">
    <source>
        <dbReference type="ARBA" id="ARBA00022829"/>
    </source>
</evidence>
<keyword evidence="10" id="KW-1185">Reference proteome</keyword>
<comment type="caution">
    <text evidence="9">The sequence shown here is derived from an EMBL/GenBank/DDBJ whole genome shotgun (WGS) entry which is preliminary data.</text>
</comment>
<evidence type="ECO:0000256" key="8">
    <source>
        <dbReference type="SAM" id="MobiDB-lite"/>
    </source>
</evidence>
<evidence type="ECO:0000256" key="3">
    <source>
        <dbReference type="ARBA" id="ARBA00022618"/>
    </source>
</evidence>
<dbReference type="InterPro" id="IPR019440">
    <property type="entry name" value="MAU2"/>
</dbReference>
<organism evidence="9 10">
    <name type="scientific">Cryomyces antarcticus</name>
    <dbReference type="NCBI Taxonomy" id="329879"/>
    <lineage>
        <taxon>Eukaryota</taxon>
        <taxon>Fungi</taxon>
        <taxon>Dikarya</taxon>
        <taxon>Ascomycota</taxon>
        <taxon>Pezizomycotina</taxon>
        <taxon>Dothideomycetes</taxon>
        <taxon>Dothideomycetes incertae sedis</taxon>
        <taxon>Cryomyces</taxon>
    </lineage>
</organism>
<evidence type="ECO:0000313" key="10">
    <source>
        <dbReference type="Proteomes" id="UP001357485"/>
    </source>
</evidence>
<proteinExistence type="inferred from homology"/>
<feature type="non-terminal residue" evidence="9">
    <location>
        <position position="259"/>
    </location>
</feature>
<evidence type="ECO:0000313" key="9">
    <source>
        <dbReference type="EMBL" id="KAK5194204.1"/>
    </source>
</evidence>
<sequence length="259" mass="29246">MAHQPSLHDLLGDPRYTAHQPPPAQGNPYLYPQQRHSVVVMPQPLSPQLAQQYQPYISYPSPYSQYASIPQYQQTISIPPPVQQQHAPQYQTYPQRAQEQQPAPYPQRYPPAIQQQPTPQPETASQSRRVRSKASAETYAMSEMPEPQPQPQPQNALPVDYSLLLLSLAEEYIDAAHGMGSMVALMRREPDAKEYCKLLANGLGCMEAALKNRLYPRMEATVRLRYASLLHEETENSIEAEEVLGKGIALCERSRLSDL</sequence>
<comment type="similarity">
    <text evidence="2">Belongs to the SCC4/mau-2 family.</text>
</comment>
<keyword evidence="5" id="KW-0159">Chromosome partition</keyword>
<dbReference type="EMBL" id="JAVRRA010017894">
    <property type="protein sequence ID" value="KAK5194204.1"/>
    <property type="molecule type" value="Genomic_DNA"/>
</dbReference>
<keyword evidence="7" id="KW-0131">Cell cycle</keyword>
<reference evidence="9 10" key="1">
    <citation type="submission" date="2023-08" db="EMBL/GenBank/DDBJ databases">
        <title>Black Yeasts Isolated from many extreme environments.</title>
        <authorList>
            <person name="Coleine C."/>
            <person name="Stajich J.E."/>
            <person name="Selbmann L."/>
        </authorList>
    </citation>
    <scope>NUCLEOTIDE SEQUENCE [LARGE SCALE GENOMIC DNA]</scope>
    <source>
        <strain evidence="9 10">CCFEE 536</strain>
    </source>
</reference>
<evidence type="ECO:0000256" key="2">
    <source>
        <dbReference type="ARBA" id="ARBA00008585"/>
    </source>
</evidence>
<dbReference type="Proteomes" id="UP001357485">
    <property type="component" value="Unassembled WGS sequence"/>
</dbReference>